<dbReference type="InterPro" id="IPR043519">
    <property type="entry name" value="NT_sf"/>
</dbReference>
<feature type="domain" description="Polymerase nucleotidyl transferase" evidence="1">
    <location>
        <begin position="18"/>
        <end position="87"/>
    </location>
</feature>
<dbReference type="SUPFAM" id="SSF81301">
    <property type="entry name" value="Nucleotidyltransferase"/>
    <property type="match status" value="1"/>
</dbReference>
<dbReference type="Pfam" id="PF01909">
    <property type="entry name" value="NTP_transf_2"/>
    <property type="match status" value="1"/>
</dbReference>
<organism evidence="2 3">
    <name type="scientific">Actinoplanes cyaneus</name>
    <dbReference type="NCBI Taxonomy" id="52696"/>
    <lineage>
        <taxon>Bacteria</taxon>
        <taxon>Bacillati</taxon>
        <taxon>Actinomycetota</taxon>
        <taxon>Actinomycetes</taxon>
        <taxon>Micromonosporales</taxon>
        <taxon>Micromonosporaceae</taxon>
        <taxon>Actinoplanes</taxon>
    </lineage>
</organism>
<dbReference type="EMBL" id="BOMH01000039">
    <property type="protein sequence ID" value="GID67521.1"/>
    <property type="molecule type" value="Genomic_DNA"/>
</dbReference>
<accession>A0A919MDU3</accession>
<comment type="caution">
    <text evidence="2">The sequence shown here is derived from an EMBL/GenBank/DDBJ whole genome shotgun (WGS) entry which is preliminary data.</text>
</comment>
<dbReference type="CDD" id="cd05403">
    <property type="entry name" value="NT_KNTase_like"/>
    <property type="match status" value="1"/>
</dbReference>
<sequence length="236" mass="25911">MVIEEIDTTSPRGALALRLADAVQRRWPSEVQAVGVRGSLAHGDDTDTSDVNLVVLTHRPRSGPRPTLRKVEGIPVELEVLAADEALVKARQLTPRWPLLADRYMTTFALHDPKDCFAELREAHQNLLGEARPAEFTQLARHDWATANGARRRAIRLTQWCDTEAALVMIADARVHAALVAGLLTRTWFRNAADAVKRTGVAAADMRELGAILKYQADELAARGRPVDGTVGALFD</sequence>
<dbReference type="AlphaFoldDB" id="A0A919MDU3"/>
<name>A0A919MDU3_9ACTN</name>
<dbReference type="Gene3D" id="3.30.460.10">
    <property type="entry name" value="Beta Polymerase, domain 2"/>
    <property type="match status" value="1"/>
</dbReference>
<evidence type="ECO:0000313" key="3">
    <source>
        <dbReference type="Proteomes" id="UP000619479"/>
    </source>
</evidence>
<dbReference type="GO" id="GO:0016779">
    <property type="term" value="F:nucleotidyltransferase activity"/>
    <property type="evidence" value="ECO:0007669"/>
    <property type="project" value="InterPro"/>
</dbReference>
<reference evidence="2" key="1">
    <citation type="submission" date="2021-01" db="EMBL/GenBank/DDBJ databases">
        <title>Whole genome shotgun sequence of Actinoplanes cyaneus NBRC 14990.</title>
        <authorList>
            <person name="Komaki H."/>
            <person name="Tamura T."/>
        </authorList>
    </citation>
    <scope>NUCLEOTIDE SEQUENCE</scope>
    <source>
        <strain evidence="2">NBRC 14990</strain>
    </source>
</reference>
<dbReference type="InterPro" id="IPR002934">
    <property type="entry name" value="Polymerase_NTP_transf_dom"/>
</dbReference>
<protein>
    <recommendedName>
        <fullName evidence="1">Polymerase nucleotidyl transferase domain-containing protein</fullName>
    </recommendedName>
</protein>
<evidence type="ECO:0000313" key="2">
    <source>
        <dbReference type="EMBL" id="GID67521.1"/>
    </source>
</evidence>
<gene>
    <name evidence="2" type="ORF">Acy02nite_54020</name>
</gene>
<dbReference type="Proteomes" id="UP000619479">
    <property type="component" value="Unassembled WGS sequence"/>
</dbReference>
<keyword evidence="3" id="KW-1185">Reference proteome</keyword>
<evidence type="ECO:0000259" key="1">
    <source>
        <dbReference type="Pfam" id="PF01909"/>
    </source>
</evidence>
<proteinExistence type="predicted"/>